<gene>
    <name evidence="2" type="ORF">HHI36_006291</name>
</gene>
<dbReference type="InterPro" id="IPR009057">
    <property type="entry name" value="Homeodomain-like_sf"/>
</dbReference>
<feature type="non-terminal residue" evidence="2">
    <location>
        <position position="114"/>
    </location>
</feature>
<accession>A0ABD2NXM3</accession>
<protein>
    <recommendedName>
        <fullName evidence="4">HTH psq-type domain-containing protein</fullName>
    </recommendedName>
</protein>
<keyword evidence="3" id="KW-1185">Reference proteome</keyword>
<evidence type="ECO:0000313" key="3">
    <source>
        <dbReference type="Proteomes" id="UP001516400"/>
    </source>
</evidence>
<dbReference type="SUPFAM" id="SSF46689">
    <property type="entry name" value="Homeodomain-like"/>
    <property type="match status" value="1"/>
</dbReference>
<dbReference type="Proteomes" id="UP001516400">
    <property type="component" value="Unassembled WGS sequence"/>
</dbReference>
<comment type="subcellular location">
    <subcellularLocation>
        <location evidence="1">Nucleus</location>
    </subcellularLocation>
</comment>
<dbReference type="GO" id="GO:0005634">
    <property type="term" value="C:nucleus"/>
    <property type="evidence" value="ECO:0007669"/>
    <property type="project" value="UniProtKB-SubCell"/>
</dbReference>
<organism evidence="2 3">
    <name type="scientific">Cryptolaemus montrouzieri</name>
    <dbReference type="NCBI Taxonomy" id="559131"/>
    <lineage>
        <taxon>Eukaryota</taxon>
        <taxon>Metazoa</taxon>
        <taxon>Ecdysozoa</taxon>
        <taxon>Arthropoda</taxon>
        <taxon>Hexapoda</taxon>
        <taxon>Insecta</taxon>
        <taxon>Pterygota</taxon>
        <taxon>Neoptera</taxon>
        <taxon>Endopterygota</taxon>
        <taxon>Coleoptera</taxon>
        <taxon>Polyphaga</taxon>
        <taxon>Cucujiformia</taxon>
        <taxon>Coccinelloidea</taxon>
        <taxon>Coccinellidae</taxon>
        <taxon>Scymninae</taxon>
        <taxon>Scymnini</taxon>
        <taxon>Cryptolaemus</taxon>
    </lineage>
</organism>
<proteinExistence type="predicted"/>
<dbReference type="AlphaFoldDB" id="A0ABD2NXM3"/>
<sequence length="114" mass="13247">MPKNKSKKVSASSYTEESIQKTLNDILNNDSKKSVAKKYGIPRATLQFRQSSKVSKIRPGPRTYLTDEEEKILTDWILESQRKGFPRRKIDLQLSVEEFMDAENRPNPFKENMP</sequence>
<evidence type="ECO:0000313" key="2">
    <source>
        <dbReference type="EMBL" id="KAL3283137.1"/>
    </source>
</evidence>
<reference evidence="2 3" key="1">
    <citation type="journal article" date="2021" name="BMC Biol.">
        <title>Horizontally acquired antibacterial genes associated with adaptive radiation of ladybird beetles.</title>
        <authorList>
            <person name="Li H.S."/>
            <person name="Tang X.F."/>
            <person name="Huang Y.H."/>
            <person name="Xu Z.Y."/>
            <person name="Chen M.L."/>
            <person name="Du X.Y."/>
            <person name="Qiu B.Y."/>
            <person name="Chen P.T."/>
            <person name="Zhang W."/>
            <person name="Slipinski A."/>
            <person name="Escalona H.E."/>
            <person name="Waterhouse R.M."/>
            <person name="Zwick A."/>
            <person name="Pang H."/>
        </authorList>
    </citation>
    <scope>NUCLEOTIDE SEQUENCE [LARGE SCALE GENOMIC DNA]</scope>
    <source>
        <strain evidence="2">SYSU2018</strain>
    </source>
</reference>
<comment type="caution">
    <text evidence="2">The sequence shown here is derived from an EMBL/GenBank/DDBJ whole genome shotgun (WGS) entry which is preliminary data.</text>
</comment>
<evidence type="ECO:0000256" key="1">
    <source>
        <dbReference type="ARBA" id="ARBA00004123"/>
    </source>
</evidence>
<dbReference type="EMBL" id="JABFTP020000144">
    <property type="protein sequence ID" value="KAL3283137.1"/>
    <property type="molecule type" value="Genomic_DNA"/>
</dbReference>
<evidence type="ECO:0008006" key="4">
    <source>
        <dbReference type="Google" id="ProtNLM"/>
    </source>
</evidence>
<name>A0ABD2NXM3_9CUCU</name>